<dbReference type="InterPro" id="IPR053168">
    <property type="entry name" value="Glutamic_endopeptidase"/>
</dbReference>
<dbReference type="PANTHER" id="PTHR31589:SF211">
    <property type="entry name" value="OS06G0682600 PROTEIN"/>
    <property type="match status" value="1"/>
</dbReference>
<gene>
    <name evidence="2" type="ORF">EJB05_19918</name>
</gene>
<dbReference type="PROSITE" id="PS52045">
    <property type="entry name" value="NEPROSIN_PEP_CD"/>
    <property type="match status" value="1"/>
</dbReference>
<dbReference type="Gramene" id="TVU28401">
    <property type="protein sequence ID" value="TVU28401"/>
    <property type="gene ID" value="EJB05_19918"/>
</dbReference>
<evidence type="ECO:0000259" key="1">
    <source>
        <dbReference type="PROSITE" id="PS52045"/>
    </source>
</evidence>
<proteinExistence type="predicted"/>
<reference evidence="2 3" key="1">
    <citation type="journal article" date="2019" name="Sci. Rep.">
        <title>A high-quality genome of Eragrostis curvula grass provides insights into Poaceae evolution and supports new strategies to enhance forage quality.</title>
        <authorList>
            <person name="Carballo J."/>
            <person name="Santos B.A.C.M."/>
            <person name="Zappacosta D."/>
            <person name="Garbus I."/>
            <person name="Selva J.P."/>
            <person name="Gallo C.A."/>
            <person name="Diaz A."/>
            <person name="Albertini E."/>
            <person name="Caccamo M."/>
            <person name="Echenique V."/>
        </authorList>
    </citation>
    <scope>NUCLEOTIDE SEQUENCE [LARGE SCALE GENOMIC DNA]</scope>
    <source>
        <strain evidence="3">cv. Victoria</strain>
        <tissue evidence="2">Leaf</tissue>
    </source>
</reference>
<evidence type="ECO:0000313" key="2">
    <source>
        <dbReference type="EMBL" id="TVU28401.1"/>
    </source>
</evidence>
<feature type="domain" description="Neprosin PEP catalytic" evidence="1">
    <location>
        <begin position="1"/>
        <end position="188"/>
    </location>
</feature>
<dbReference type="PANTHER" id="PTHR31589">
    <property type="entry name" value="PROTEIN, PUTATIVE (DUF239)-RELATED-RELATED"/>
    <property type="match status" value="1"/>
</dbReference>
<sequence length="216" mass="23691">MTTVSPELYGDSNTHFYTHWDGDWNMARGCYNTDCPGFQLEKGSKIAPGAIIPHGFSADGSRHTITVKVFKEQSSQNWWVYCGIDNDTPTAIGYYPANLFAGLAKKGDGIAFGGESRARRSLPTPPMGNGFLPSENAASIANIQFVDKDGQIIPISLDLPVMAQSPKCYYVTPIVGAKFFYGGPAGVGYNLVIVTENNNEMQLFHKLLYYAYHISK</sequence>
<dbReference type="EMBL" id="RWGY01000011">
    <property type="protein sequence ID" value="TVU28401.1"/>
    <property type="molecule type" value="Genomic_DNA"/>
</dbReference>
<name>A0A5J9UYM5_9POAL</name>
<protein>
    <recommendedName>
        <fullName evidence="1">Neprosin PEP catalytic domain-containing protein</fullName>
    </recommendedName>
</protein>
<accession>A0A5J9UYM5</accession>
<dbReference type="OrthoDB" id="684544at2759"/>
<dbReference type="AlphaFoldDB" id="A0A5J9UYM5"/>
<dbReference type="Pfam" id="PF03080">
    <property type="entry name" value="Neprosin"/>
    <property type="match status" value="1"/>
</dbReference>
<feature type="non-terminal residue" evidence="2">
    <location>
        <position position="1"/>
    </location>
</feature>
<comment type="caution">
    <text evidence="2">The sequence shown here is derived from an EMBL/GenBank/DDBJ whole genome shotgun (WGS) entry which is preliminary data.</text>
</comment>
<dbReference type="InterPro" id="IPR004314">
    <property type="entry name" value="Neprosin"/>
</dbReference>
<dbReference type="Proteomes" id="UP000324897">
    <property type="component" value="Chromosome 1"/>
</dbReference>
<organism evidence="2 3">
    <name type="scientific">Eragrostis curvula</name>
    <name type="common">weeping love grass</name>
    <dbReference type="NCBI Taxonomy" id="38414"/>
    <lineage>
        <taxon>Eukaryota</taxon>
        <taxon>Viridiplantae</taxon>
        <taxon>Streptophyta</taxon>
        <taxon>Embryophyta</taxon>
        <taxon>Tracheophyta</taxon>
        <taxon>Spermatophyta</taxon>
        <taxon>Magnoliopsida</taxon>
        <taxon>Liliopsida</taxon>
        <taxon>Poales</taxon>
        <taxon>Poaceae</taxon>
        <taxon>PACMAD clade</taxon>
        <taxon>Chloridoideae</taxon>
        <taxon>Eragrostideae</taxon>
        <taxon>Eragrostidinae</taxon>
        <taxon>Eragrostis</taxon>
    </lineage>
</organism>
<keyword evidence="3" id="KW-1185">Reference proteome</keyword>
<evidence type="ECO:0000313" key="3">
    <source>
        <dbReference type="Proteomes" id="UP000324897"/>
    </source>
</evidence>